<accession>A0A852S185</accession>
<feature type="compositionally biased region" description="Low complexity" evidence="1">
    <location>
        <begin position="210"/>
        <end position="231"/>
    </location>
</feature>
<feature type="compositionally biased region" description="Gly residues" evidence="1">
    <location>
        <begin position="254"/>
        <end position="264"/>
    </location>
</feature>
<dbReference type="Proteomes" id="UP000582231">
    <property type="component" value="Unassembled WGS sequence"/>
</dbReference>
<reference evidence="2 3" key="1">
    <citation type="submission" date="2020-07" db="EMBL/GenBank/DDBJ databases">
        <title>Sequencing the genomes of 1000 actinobacteria strains.</title>
        <authorList>
            <person name="Klenk H.-P."/>
        </authorList>
    </citation>
    <scope>NUCLEOTIDE SEQUENCE [LARGE SCALE GENOMIC DNA]</scope>
    <source>
        <strain evidence="2 3">DSM 19082</strain>
    </source>
</reference>
<dbReference type="EMBL" id="JACCBF010000001">
    <property type="protein sequence ID" value="NYD33874.1"/>
    <property type="molecule type" value="Genomic_DNA"/>
</dbReference>
<protein>
    <recommendedName>
        <fullName evidence="4">Recombinase RecT</fullName>
    </recommendedName>
</protein>
<organism evidence="2 3">
    <name type="scientific">Nocardioides kongjuensis</name>
    <dbReference type="NCBI Taxonomy" id="349522"/>
    <lineage>
        <taxon>Bacteria</taxon>
        <taxon>Bacillati</taxon>
        <taxon>Actinomycetota</taxon>
        <taxon>Actinomycetes</taxon>
        <taxon>Propionibacteriales</taxon>
        <taxon>Nocardioidaceae</taxon>
        <taxon>Nocardioides</taxon>
    </lineage>
</organism>
<feature type="region of interest" description="Disordered" evidence="1">
    <location>
        <begin position="187"/>
        <end position="307"/>
    </location>
</feature>
<dbReference type="RefSeq" id="WP_179729863.1">
    <property type="nucleotide sequence ID" value="NZ_BAABEF010000001.1"/>
</dbReference>
<sequence length="380" mass="39732">MTENLPAVPAAAATREVANQDTDSWIPVLAPVIELAKALSTTDFVPRGLRGSATATAAAILYGREVGLPPMTALTQTHVIEGKPAMSAEAMRAMVLSQGHALEIVETTGTRCVMRARRANSDNWTTLEWTIDLARQAGVAGKGVWKNYPRQMLQARTTTELCRLVFPDVIHGFRSLEEFNELEGAVVEDEDGNTAPTSGTKVTRKRAARKTAAAPPAAVEAPAAPAASSVEDGPPLPGADDHAPAPVAESSAGGDDGGAAGGVSGEDVASPVDDDQDVHDAVLVEDPPYDEPPAEEPVVDEHPEPGPSTRAQHRMLFSLLGGLGVSSDEERLLTTSVLVGREIGSFNGLTKAEASTLVETLGMFNGDRAKLLALLAEAEA</sequence>
<feature type="compositionally biased region" description="Acidic residues" evidence="1">
    <location>
        <begin position="287"/>
        <end position="298"/>
    </location>
</feature>
<evidence type="ECO:0000256" key="1">
    <source>
        <dbReference type="SAM" id="MobiDB-lite"/>
    </source>
</evidence>
<evidence type="ECO:0000313" key="3">
    <source>
        <dbReference type="Proteomes" id="UP000582231"/>
    </source>
</evidence>
<comment type="caution">
    <text evidence="2">The sequence shown here is derived from an EMBL/GenBank/DDBJ whole genome shotgun (WGS) entry which is preliminary data.</text>
</comment>
<dbReference type="AlphaFoldDB" id="A0A852S185"/>
<evidence type="ECO:0008006" key="4">
    <source>
        <dbReference type="Google" id="ProtNLM"/>
    </source>
</evidence>
<gene>
    <name evidence="2" type="ORF">BJ958_005420</name>
</gene>
<evidence type="ECO:0000313" key="2">
    <source>
        <dbReference type="EMBL" id="NYD33874.1"/>
    </source>
</evidence>
<keyword evidence="3" id="KW-1185">Reference proteome</keyword>
<name>A0A852S185_9ACTN</name>
<proteinExistence type="predicted"/>